<gene>
    <name evidence="1" type="ORF">ENM78_02140</name>
</gene>
<name>A0A7J3ZJF3_9CREN</name>
<reference evidence="1" key="1">
    <citation type="journal article" date="2020" name="mSystems">
        <title>Genome- and Community-Level Interaction Insights into Carbon Utilization and Element Cycling Functions of Hydrothermarchaeota in Hydrothermal Sediment.</title>
        <authorList>
            <person name="Zhou Z."/>
            <person name="Liu Y."/>
            <person name="Xu W."/>
            <person name="Pan J."/>
            <person name="Luo Z.H."/>
            <person name="Li M."/>
        </authorList>
    </citation>
    <scope>NUCLEOTIDE SEQUENCE [LARGE SCALE GENOMIC DNA]</scope>
    <source>
        <strain evidence="1">SpSt-1116</strain>
    </source>
</reference>
<accession>A0A7J3ZJF3</accession>
<dbReference type="EMBL" id="DRZC01000030">
    <property type="protein sequence ID" value="HHQ80251.1"/>
    <property type="molecule type" value="Genomic_DNA"/>
</dbReference>
<protein>
    <submittedName>
        <fullName evidence="1">Uncharacterized protein</fullName>
    </submittedName>
</protein>
<evidence type="ECO:0000313" key="1">
    <source>
        <dbReference type="EMBL" id="HHQ80251.1"/>
    </source>
</evidence>
<organism evidence="1">
    <name type="scientific">Fervidicoccus fontis</name>
    <dbReference type="NCBI Taxonomy" id="683846"/>
    <lineage>
        <taxon>Archaea</taxon>
        <taxon>Thermoproteota</taxon>
        <taxon>Thermoprotei</taxon>
        <taxon>Fervidicoccales</taxon>
        <taxon>Fervidicoccaceae</taxon>
        <taxon>Fervidicoccus</taxon>
    </lineage>
</organism>
<dbReference type="AlphaFoldDB" id="A0A7J3ZJF3"/>
<proteinExistence type="predicted"/>
<sequence length="409" mass="45589">MATNLKNFLEYTRKDIARFARLLSEALLRVEAFRVSVFPSRRNITAGLTLIATLHDKVKHVILEHAFNVRVPQDTGELVLRIEHSKDGSVFKLYQCGENLIESASGTLKAPIPPPLTAIMLSGELGVVKEGRAVLAAAGALQELACYSEASEELISSLSMILEPVRIVKKFPAFYYTEGRPLALSLYLTLKPFVKGFTCMSLDEIGDKVRRLGLDPDKSIDEQEPEKLKNLINEAQKSVSVGGKLAEHTARNPIISPLVVASIGTKTFDLRELATALEATVDVDLESQMYAFFSGDPEIVLNSYYKLLTQICHIIEHNKPESLTVKGRLKLRWLELEDARVPISILSDIYRQHGYLKSDEVLAVKVGELLYTSKTEIARAYESLKQEELSRIKDLESPLLVLIEVGEKP</sequence>
<comment type="caution">
    <text evidence="1">The sequence shown here is derived from an EMBL/GenBank/DDBJ whole genome shotgun (WGS) entry which is preliminary data.</text>
</comment>